<evidence type="ECO:0000256" key="2">
    <source>
        <dbReference type="SAM" id="MobiDB-lite"/>
    </source>
</evidence>
<accession>I9NUD1</accession>
<dbReference type="EMBL" id="CP010978">
    <property type="protein sequence ID" value="AJQ30039.1"/>
    <property type="molecule type" value="Genomic_DNA"/>
</dbReference>
<feature type="region of interest" description="Disordered" evidence="2">
    <location>
        <begin position="71"/>
        <end position="90"/>
    </location>
</feature>
<evidence type="ECO:0000259" key="3">
    <source>
        <dbReference type="PROSITE" id="PS50943"/>
    </source>
</evidence>
<dbReference type="SMART" id="SM00530">
    <property type="entry name" value="HTH_XRE"/>
    <property type="match status" value="1"/>
</dbReference>
<dbReference type="HOGENOM" id="CLU_066192_4_5_9"/>
<feature type="domain" description="HTH cro/C1-type" evidence="3">
    <location>
        <begin position="7"/>
        <end position="61"/>
    </location>
</feature>
<sequence length="113" mass="13177">MEFKERLKELRLNKKMTQEELGKTFNVIKQTISSWENGNSRPDIYMASKIADFFEVTTDYLLGRTNEPKATKEIPTVSAHHTNNPMSDLPPEALERVEEFKELMRLKYGKKPT</sequence>
<dbReference type="PROSITE" id="PS50943">
    <property type="entry name" value="HTH_CROC1"/>
    <property type="match status" value="1"/>
</dbReference>
<evidence type="ECO:0000313" key="5">
    <source>
        <dbReference type="Proteomes" id="UP000005361"/>
    </source>
</evidence>
<dbReference type="InterPro" id="IPR001387">
    <property type="entry name" value="Cro/C1-type_HTH"/>
</dbReference>
<dbReference type="PANTHER" id="PTHR46558:SF11">
    <property type="entry name" value="HTH-TYPE TRANSCRIPTIONAL REGULATOR XRE"/>
    <property type="match status" value="1"/>
</dbReference>
<dbReference type="PANTHER" id="PTHR46558">
    <property type="entry name" value="TRACRIPTIONAL REGULATORY PROTEIN-RELATED-RELATED"/>
    <property type="match status" value="1"/>
</dbReference>
<dbReference type="STRING" id="1192197.JBW_04710"/>
<dbReference type="CDD" id="cd00093">
    <property type="entry name" value="HTH_XRE"/>
    <property type="match status" value="1"/>
</dbReference>
<proteinExistence type="predicted"/>
<dbReference type="SUPFAM" id="SSF47413">
    <property type="entry name" value="lambda repressor-like DNA-binding domains"/>
    <property type="match status" value="1"/>
</dbReference>
<name>I9NUD1_9FIRM</name>
<reference evidence="4 5" key="1">
    <citation type="journal article" date="2015" name="Genome Announc.">
        <title>Complete Genome Sequence of Pelosinus fermentans JBW45, a Member of a Remarkably Competitive Group of Negativicutes in the Firmicutes Phylum.</title>
        <authorList>
            <person name="De Leon K.B."/>
            <person name="Utturkar S.M."/>
            <person name="Camilleri L.B."/>
            <person name="Elias D.A."/>
            <person name="Arkin A.P."/>
            <person name="Fields M.W."/>
            <person name="Brown S.D."/>
            <person name="Wall J.D."/>
        </authorList>
    </citation>
    <scope>NUCLEOTIDE SEQUENCE [LARGE SCALE GENOMIC DNA]</scope>
    <source>
        <strain evidence="4 5">JBW45</strain>
    </source>
</reference>
<gene>
    <name evidence="4" type="ORF">JBW_04710</name>
</gene>
<dbReference type="Proteomes" id="UP000005361">
    <property type="component" value="Chromosome"/>
</dbReference>
<reference evidence="5" key="2">
    <citation type="submission" date="2015-02" db="EMBL/GenBank/DDBJ databases">
        <title>Complete Genome Sequence of Pelosinus fermentans JBW45.</title>
        <authorList>
            <person name="De Leon K.B."/>
            <person name="Utturkar S.M."/>
            <person name="Camilleri L.B."/>
            <person name="Arkin A.P."/>
            <person name="Fields M.W."/>
            <person name="Brown S.D."/>
            <person name="Wall J.D."/>
        </authorList>
    </citation>
    <scope>NUCLEOTIDE SEQUENCE [LARGE SCALE GENOMIC DNA]</scope>
    <source>
        <strain evidence="5">JBW45</strain>
    </source>
</reference>
<dbReference type="OrthoDB" id="8115576at2"/>
<dbReference type="Gene3D" id="1.10.260.40">
    <property type="entry name" value="lambda repressor-like DNA-binding domains"/>
    <property type="match status" value="1"/>
</dbReference>
<dbReference type="KEGG" id="pft:JBW_04710"/>
<protein>
    <submittedName>
        <fullName evidence="4">Transcriptional regulator, XRE family</fullName>
    </submittedName>
</protein>
<keyword evidence="1" id="KW-0238">DNA-binding</keyword>
<evidence type="ECO:0000313" key="4">
    <source>
        <dbReference type="EMBL" id="AJQ30039.1"/>
    </source>
</evidence>
<evidence type="ECO:0000256" key="1">
    <source>
        <dbReference type="ARBA" id="ARBA00023125"/>
    </source>
</evidence>
<dbReference type="InterPro" id="IPR010982">
    <property type="entry name" value="Lambda_DNA-bd_dom_sf"/>
</dbReference>
<dbReference type="GO" id="GO:0003677">
    <property type="term" value="F:DNA binding"/>
    <property type="evidence" value="ECO:0007669"/>
    <property type="project" value="UniProtKB-KW"/>
</dbReference>
<dbReference type="Pfam" id="PF01381">
    <property type="entry name" value="HTH_3"/>
    <property type="match status" value="1"/>
</dbReference>
<dbReference type="AlphaFoldDB" id="I9NUD1"/>
<dbReference type="RefSeq" id="WP_007954791.1">
    <property type="nucleotide sequence ID" value="NZ_CP010978.1"/>
</dbReference>
<organism evidence="4 5">
    <name type="scientific">Pelosinus fermentans JBW45</name>
    <dbReference type="NCBI Taxonomy" id="1192197"/>
    <lineage>
        <taxon>Bacteria</taxon>
        <taxon>Bacillati</taxon>
        <taxon>Bacillota</taxon>
        <taxon>Negativicutes</taxon>
        <taxon>Selenomonadales</taxon>
        <taxon>Sporomusaceae</taxon>
        <taxon>Pelosinus</taxon>
    </lineage>
</organism>